<name>A0ABV5ZBF9_9GAMM</name>
<proteinExistence type="predicted"/>
<protein>
    <recommendedName>
        <fullName evidence="3">NADH dehydrogenase subunit 6</fullName>
    </recommendedName>
</protein>
<organism evidence="1 2">
    <name type="scientific">Balneatrix alpica</name>
    <dbReference type="NCBI Taxonomy" id="75684"/>
    <lineage>
        <taxon>Bacteria</taxon>
        <taxon>Pseudomonadati</taxon>
        <taxon>Pseudomonadota</taxon>
        <taxon>Gammaproteobacteria</taxon>
        <taxon>Oceanospirillales</taxon>
        <taxon>Balneatrichaceae</taxon>
        <taxon>Balneatrix</taxon>
    </lineage>
</organism>
<reference evidence="1 2" key="1">
    <citation type="submission" date="2024-09" db="EMBL/GenBank/DDBJ databases">
        <authorList>
            <person name="Sun Q."/>
            <person name="Mori K."/>
        </authorList>
    </citation>
    <scope>NUCLEOTIDE SEQUENCE [LARGE SCALE GENOMIC DNA]</scope>
    <source>
        <strain evidence="1 2">ATCC 51285</strain>
    </source>
</reference>
<evidence type="ECO:0000313" key="2">
    <source>
        <dbReference type="Proteomes" id="UP001589628"/>
    </source>
</evidence>
<accession>A0ABV5ZBF9</accession>
<keyword evidence="2" id="KW-1185">Reference proteome</keyword>
<sequence length="113" mass="13151">MQERRKGPDIWLKMMLILNLLAWVLFIASLSVLHMTQPEQASILTRFYQIELRSEWLAWVMWILPLSAAIGFCTFAAILINAKRKRRRDDQWHLSTWGLLATALGMAFYVSGL</sequence>
<dbReference type="EMBL" id="JBHLZN010000001">
    <property type="protein sequence ID" value="MFB9885859.1"/>
    <property type="molecule type" value="Genomic_DNA"/>
</dbReference>
<comment type="caution">
    <text evidence="1">The sequence shown here is derived from an EMBL/GenBank/DDBJ whole genome shotgun (WGS) entry which is preliminary data.</text>
</comment>
<gene>
    <name evidence="1" type="ORF">ACFFLH_05505</name>
</gene>
<evidence type="ECO:0000313" key="1">
    <source>
        <dbReference type="EMBL" id="MFB9885859.1"/>
    </source>
</evidence>
<dbReference type="Proteomes" id="UP001589628">
    <property type="component" value="Unassembled WGS sequence"/>
</dbReference>
<dbReference type="RefSeq" id="WP_027313913.1">
    <property type="nucleotide sequence ID" value="NZ_JBHLZN010000001.1"/>
</dbReference>
<evidence type="ECO:0008006" key="3">
    <source>
        <dbReference type="Google" id="ProtNLM"/>
    </source>
</evidence>